<dbReference type="Proteomes" id="UP000002730">
    <property type="component" value="Chromosome"/>
</dbReference>
<dbReference type="EMBL" id="CP002160">
    <property type="protein sequence ID" value="ADL52411.1"/>
    <property type="molecule type" value="Genomic_DNA"/>
</dbReference>
<sequence>MLISLNKINFKLKKKRFAAYKKENEYHETFCLTLLEILKYTKLVTLQLVVLS</sequence>
<evidence type="ECO:0000313" key="2">
    <source>
        <dbReference type="Proteomes" id="UP000002730"/>
    </source>
</evidence>
<gene>
    <name evidence="1" type="ordered locus">Clocel_2714</name>
</gene>
<organism evidence="1 2">
    <name type="scientific">Clostridium cellulovorans (strain ATCC 35296 / DSM 3052 / OCM 3 / 743B)</name>
    <dbReference type="NCBI Taxonomy" id="573061"/>
    <lineage>
        <taxon>Bacteria</taxon>
        <taxon>Bacillati</taxon>
        <taxon>Bacillota</taxon>
        <taxon>Clostridia</taxon>
        <taxon>Eubacteriales</taxon>
        <taxon>Clostridiaceae</taxon>
        <taxon>Clostridium</taxon>
    </lineage>
</organism>
<keyword evidence="2" id="KW-1185">Reference proteome</keyword>
<name>D9SRI2_CLOC7</name>
<proteinExistence type="predicted"/>
<evidence type="ECO:0000313" key="1">
    <source>
        <dbReference type="EMBL" id="ADL52411.1"/>
    </source>
</evidence>
<dbReference type="AlphaFoldDB" id="D9SRI2"/>
<dbReference type="HOGENOM" id="CLU_3078360_0_0_9"/>
<accession>D9SRI2</accession>
<dbReference type="KEGG" id="ccb:Clocel_2714"/>
<protein>
    <submittedName>
        <fullName evidence="1">Uncharacterized protein</fullName>
    </submittedName>
</protein>
<reference evidence="1 2" key="1">
    <citation type="submission" date="2010-08" db="EMBL/GenBank/DDBJ databases">
        <title>Complete sequence of Clostridium cellulovorans 743B.</title>
        <authorList>
            <consortium name="US DOE Joint Genome Institute"/>
            <person name="Lucas S."/>
            <person name="Copeland A."/>
            <person name="Lapidus A."/>
            <person name="Cheng J.-F."/>
            <person name="Bruce D."/>
            <person name="Goodwin L."/>
            <person name="Pitluck S."/>
            <person name="Chertkov O."/>
            <person name="Detter J.C."/>
            <person name="Han C."/>
            <person name="Tapia R."/>
            <person name="Land M."/>
            <person name="Hauser L."/>
            <person name="Chang Y.-J."/>
            <person name="Jeffries C."/>
            <person name="Kyrpides N."/>
            <person name="Ivanova N."/>
            <person name="Mikhailova N."/>
            <person name="Hemme C.L."/>
            <person name="Woyke T."/>
        </authorList>
    </citation>
    <scope>NUCLEOTIDE SEQUENCE [LARGE SCALE GENOMIC DNA]</scope>
    <source>
        <strain evidence="2">ATCC 35296 / DSM 3052 / OCM 3 / 743B</strain>
    </source>
</reference>